<feature type="region of interest" description="Disordered" evidence="1">
    <location>
        <begin position="1"/>
        <end position="32"/>
    </location>
</feature>
<organism evidence="2 3">
    <name type="scientific">Pseudozyma hubeiensis (strain SY62)</name>
    <name type="common">Yeast</name>
    <dbReference type="NCBI Taxonomy" id="1305764"/>
    <lineage>
        <taxon>Eukaryota</taxon>
        <taxon>Fungi</taxon>
        <taxon>Dikarya</taxon>
        <taxon>Basidiomycota</taxon>
        <taxon>Ustilaginomycotina</taxon>
        <taxon>Ustilaginomycetes</taxon>
        <taxon>Ustilaginales</taxon>
        <taxon>Ustilaginaceae</taxon>
        <taxon>Pseudozyma</taxon>
    </lineage>
</organism>
<accession>R9PFB9</accession>
<proteinExistence type="predicted"/>
<evidence type="ECO:0000313" key="3">
    <source>
        <dbReference type="Proteomes" id="UP000014071"/>
    </source>
</evidence>
<protein>
    <submittedName>
        <fullName evidence="2">Transcription factor</fullName>
    </submittedName>
</protein>
<dbReference type="AlphaFoldDB" id="R9PFB9"/>
<reference evidence="3" key="1">
    <citation type="journal article" date="2013" name="Genome Announc.">
        <title>Draft genome sequence of the basidiomycetous yeast-like fungus Pseudozyma hubeiensis SY62, which produces an abundant amount of the biosurfactant mannosylerythritol lipids.</title>
        <authorList>
            <person name="Konishi M."/>
            <person name="Hatada Y."/>
            <person name="Horiuchi J."/>
        </authorList>
    </citation>
    <scope>NUCLEOTIDE SEQUENCE [LARGE SCALE GENOMIC DNA]</scope>
    <source>
        <strain evidence="3">SY62</strain>
    </source>
</reference>
<evidence type="ECO:0000256" key="1">
    <source>
        <dbReference type="SAM" id="MobiDB-lite"/>
    </source>
</evidence>
<dbReference type="GeneID" id="24109641"/>
<gene>
    <name evidence="2" type="ORF">PHSY_004359</name>
</gene>
<dbReference type="Proteomes" id="UP000014071">
    <property type="component" value="Unassembled WGS sequence"/>
</dbReference>
<name>R9PFB9_PSEHS</name>
<dbReference type="EMBL" id="DF238805">
    <property type="protein sequence ID" value="GAC96775.1"/>
    <property type="molecule type" value="Genomic_DNA"/>
</dbReference>
<evidence type="ECO:0000313" key="2">
    <source>
        <dbReference type="EMBL" id="GAC96775.1"/>
    </source>
</evidence>
<sequence length="112" mass="12763">MSRNRVAPPRPARTSSSEGPVDQRVGASAEEDDVIAWSRPNKLRRSMQNLKQGDGRERATTGLNGLRCKSSVSVLAPYLLLQMVRKAQRLDCVMHRCTYRRISSLEMFDRRM</sequence>
<dbReference type="HOGENOM" id="CLU_2146980_0_0_1"/>
<dbReference type="RefSeq" id="XP_012190362.1">
    <property type="nucleotide sequence ID" value="XM_012334972.1"/>
</dbReference>
<keyword evidence="3" id="KW-1185">Reference proteome</keyword>